<accession>A0A3B1IGW1</accession>
<reference evidence="13" key="3">
    <citation type="submission" date="2025-08" db="UniProtKB">
        <authorList>
            <consortium name="Ensembl"/>
        </authorList>
    </citation>
    <scope>IDENTIFICATION</scope>
</reference>
<evidence type="ECO:0000256" key="6">
    <source>
        <dbReference type="ARBA" id="ARBA00022741"/>
    </source>
</evidence>
<dbReference type="SUPFAM" id="SSF90123">
    <property type="entry name" value="ABC transporter transmembrane region"/>
    <property type="match status" value="1"/>
</dbReference>
<dbReference type="GO" id="GO:0012505">
    <property type="term" value="C:endomembrane system"/>
    <property type="evidence" value="ECO:0007669"/>
    <property type="project" value="UniProtKB-SubCell"/>
</dbReference>
<evidence type="ECO:0000256" key="3">
    <source>
        <dbReference type="ARBA" id="ARBA00022448"/>
    </source>
</evidence>
<dbReference type="SUPFAM" id="SSF52540">
    <property type="entry name" value="P-loop containing nucleoside triphosphate hydrolases"/>
    <property type="match status" value="1"/>
</dbReference>
<comment type="similarity">
    <text evidence="2">Belongs to the ABC transporter superfamily. ABCC family. Conjugate transporter (TC 3.A.1.208) subfamily.</text>
</comment>
<proteinExistence type="inferred from homology"/>
<comment type="subcellular location">
    <subcellularLocation>
        <location evidence="1">Endomembrane system</location>
        <topology evidence="1">Multi-pass membrane protein</topology>
    </subcellularLocation>
</comment>
<feature type="transmembrane region" description="Helical" evidence="10">
    <location>
        <begin position="146"/>
        <end position="168"/>
    </location>
</feature>
<dbReference type="GO" id="GO:0005524">
    <property type="term" value="F:ATP binding"/>
    <property type="evidence" value="ECO:0007669"/>
    <property type="project" value="UniProtKB-KW"/>
</dbReference>
<evidence type="ECO:0000256" key="8">
    <source>
        <dbReference type="ARBA" id="ARBA00022989"/>
    </source>
</evidence>
<organism evidence="13 14">
    <name type="scientific">Astyanax mexicanus</name>
    <name type="common">Blind cave fish</name>
    <name type="synonym">Astyanax fasciatus mexicanus</name>
    <dbReference type="NCBI Taxonomy" id="7994"/>
    <lineage>
        <taxon>Eukaryota</taxon>
        <taxon>Metazoa</taxon>
        <taxon>Chordata</taxon>
        <taxon>Craniata</taxon>
        <taxon>Vertebrata</taxon>
        <taxon>Euteleostomi</taxon>
        <taxon>Actinopterygii</taxon>
        <taxon>Neopterygii</taxon>
        <taxon>Teleostei</taxon>
        <taxon>Ostariophysi</taxon>
        <taxon>Characiformes</taxon>
        <taxon>Characoidei</taxon>
        <taxon>Acestrorhamphidae</taxon>
        <taxon>Acestrorhamphinae</taxon>
        <taxon>Astyanax</taxon>
    </lineage>
</organism>
<evidence type="ECO:0000256" key="9">
    <source>
        <dbReference type="ARBA" id="ARBA00023136"/>
    </source>
</evidence>
<dbReference type="STRING" id="7994.ENSAMXP00000028795"/>
<evidence type="ECO:0000256" key="1">
    <source>
        <dbReference type="ARBA" id="ARBA00004127"/>
    </source>
</evidence>
<keyword evidence="14" id="KW-1185">Reference proteome</keyword>
<dbReference type="PROSITE" id="PS50929">
    <property type="entry name" value="ABC_TM1F"/>
    <property type="match status" value="2"/>
</dbReference>
<dbReference type="InParanoid" id="A0A3B1IGW1"/>
<name>A0A3B1IGW1_ASTMX</name>
<evidence type="ECO:0000256" key="7">
    <source>
        <dbReference type="ARBA" id="ARBA00022840"/>
    </source>
</evidence>
<evidence type="ECO:0000313" key="13">
    <source>
        <dbReference type="Ensembl" id="ENSAMXP00000028795.1"/>
    </source>
</evidence>
<dbReference type="AlphaFoldDB" id="A0A3B1IGW1"/>
<evidence type="ECO:0000259" key="11">
    <source>
        <dbReference type="PROSITE" id="PS50893"/>
    </source>
</evidence>
<dbReference type="Gene3D" id="1.20.1560.10">
    <property type="entry name" value="ABC transporter type 1, transmembrane domain"/>
    <property type="match status" value="2"/>
</dbReference>
<keyword evidence="8 10" id="KW-1133">Transmembrane helix</keyword>
<dbReference type="Pfam" id="PF00664">
    <property type="entry name" value="ABC_membrane"/>
    <property type="match status" value="1"/>
</dbReference>
<dbReference type="Ensembl" id="ENSAMXT00000037104.1">
    <property type="protein sequence ID" value="ENSAMXP00000028795.1"/>
    <property type="gene ID" value="ENSAMXG00000036660.1"/>
</dbReference>
<dbReference type="GeneTree" id="ENSGT00940000164383"/>
<dbReference type="InterPro" id="IPR003439">
    <property type="entry name" value="ABC_transporter-like_ATP-bd"/>
</dbReference>
<dbReference type="Proteomes" id="UP000018467">
    <property type="component" value="Unassembled WGS sequence"/>
</dbReference>
<feature type="domain" description="ABC transmembrane type-1" evidence="12">
    <location>
        <begin position="63"/>
        <end position="132"/>
    </location>
</feature>
<evidence type="ECO:0000256" key="5">
    <source>
        <dbReference type="ARBA" id="ARBA00022737"/>
    </source>
</evidence>
<dbReference type="InterPro" id="IPR050173">
    <property type="entry name" value="ABC_transporter_C-like"/>
</dbReference>
<dbReference type="PROSITE" id="PS00211">
    <property type="entry name" value="ABC_TRANSPORTER_1"/>
    <property type="match status" value="1"/>
</dbReference>
<keyword evidence="6" id="KW-0547">Nucleotide-binding</keyword>
<evidence type="ECO:0000256" key="2">
    <source>
        <dbReference type="ARBA" id="ARBA00009726"/>
    </source>
</evidence>
<keyword evidence="5" id="KW-0677">Repeat</keyword>
<dbReference type="InterPro" id="IPR003593">
    <property type="entry name" value="AAA+_ATPase"/>
</dbReference>
<dbReference type="CDD" id="cd18603">
    <property type="entry name" value="ABC_6TM_MRP1_2_3_6_D2_like"/>
    <property type="match status" value="1"/>
</dbReference>
<keyword evidence="3" id="KW-0813">Transport</keyword>
<dbReference type="CDD" id="cd03244">
    <property type="entry name" value="ABCC_MRP_domain2"/>
    <property type="match status" value="1"/>
</dbReference>
<feature type="transmembrane region" description="Helical" evidence="10">
    <location>
        <begin position="113"/>
        <end position="134"/>
    </location>
</feature>
<dbReference type="GO" id="GO:0016324">
    <property type="term" value="C:apical plasma membrane"/>
    <property type="evidence" value="ECO:0007669"/>
    <property type="project" value="TreeGrafter"/>
</dbReference>
<dbReference type="PROSITE" id="PS50893">
    <property type="entry name" value="ABC_TRANSPORTER_2"/>
    <property type="match status" value="1"/>
</dbReference>
<dbReference type="Pfam" id="PF00005">
    <property type="entry name" value="ABC_tran"/>
    <property type="match status" value="1"/>
</dbReference>
<sequence>MGWVYATSFVVVYFIQNVAFIGQNLWLSDWTNDAIEYPNGSTYPAHIRDMRIGVFGALGVAQAIHASRTLHSRLLSNILRVPMLFFDTTPSGRVVNRFAKDMFTVDEMIPMSFRSWVLCLLGVLGTLFVICLATKLTPCCWLSCRWLAIRLEFLGNLVVFFSALFAVISRDSLDSGLVGLSISYALNVTQTLNWLVRMTSELETNIVAVERVSEYTEIQNEADWITSRRPPADWPSEGKVRFEDYKVRYRPELDLVLHGVTCDIDSTEKIGIVGRTGAGKSSLTNCLFRIIEAADGRILIDGENIASMGLHDLRSRLTIIPQDPVLFSGSLRMNLDPFERFSDEDIWRVLELAHLKEYVGTLPAGLQHEVSEGGENLSVGQRQLLCLARALLRKSKILILDEATAAVDLETDDLIQTTIRREFSHCTVLTIAHRINTILDSSRVMVLDAGKIVEFDSPSALLERKGHFFALAKEAGVTSIQYTAL</sequence>
<feature type="domain" description="ABC transmembrane type-1" evidence="12">
    <location>
        <begin position="141"/>
        <end position="204"/>
    </location>
</feature>
<dbReference type="InterPro" id="IPR017871">
    <property type="entry name" value="ABC_transporter-like_CS"/>
</dbReference>
<dbReference type="GO" id="GO:0140359">
    <property type="term" value="F:ABC-type transporter activity"/>
    <property type="evidence" value="ECO:0007669"/>
    <property type="project" value="InterPro"/>
</dbReference>
<keyword evidence="7" id="KW-0067">ATP-binding</keyword>
<dbReference type="PANTHER" id="PTHR24223">
    <property type="entry name" value="ATP-BINDING CASSETTE SUB-FAMILY C"/>
    <property type="match status" value="1"/>
</dbReference>
<protein>
    <submittedName>
        <fullName evidence="13">Uncharacterized protein</fullName>
    </submittedName>
</protein>
<evidence type="ECO:0000256" key="10">
    <source>
        <dbReference type="SAM" id="Phobius"/>
    </source>
</evidence>
<evidence type="ECO:0000313" key="14">
    <source>
        <dbReference type="Proteomes" id="UP000018467"/>
    </source>
</evidence>
<dbReference type="Bgee" id="ENSAMXG00000036660">
    <property type="expression patterns" value="Expressed in intestine and 13 other cell types or tissues"/>
</dbReference>
<dbReference type="GO" id="GO:0016887">
    <property type="term" value="F:ATP hydrolysis activity"/>
    <property type="evidence" value="ECO:0007669"/>
    <property type="project" value="InterPro"/>
</dbReference>
<evidence type="ECO:0000259" key="12">
    <source>
        <dbReference type="PROSITE" id="PS50929"/>
    </source>
</evidence>
<dbReference type="SMART" id="SM00382">
    <property type="entry name" value="AAA"/>
    <property type="match status" value="1"/>
</dbReference>
<dbReference type="InterPro" id="IPR036640">
    <property type="entry name" value="ABC1_TM_sf"/>
</dbReference>
<dbReference type="FunFam" id="3.40.50.300:FF:000074">
    <property type="entry name" value="Multidrug resistance-associated protein 5 isoform 1"/>
    <property type="match status" value="1"/>
</dbReference>
<keyword evidence="9 10" id="KW-0472">Membrane</keyword>
<dbReference type="Gene3D" id="3.40.50.300">
    <property type="entry name" value="P-loop containing nucleotide triphosphate hydrolases"/>
    <property type="match status" value="1"/>
</dbReference>
<dbReference type="InterPro" id="IPR011527">
    <property type="entry name" value="ABC1_TM_dom"/>
</dbReference>
<evidence type="ECO:0000256" key="4">
    <source>
        <dbReference type="ARBA" id="ARBA00022692"/>
    </source>
</evidence>
<feature type="domain" description="ABC transporter" evidence="11">
    <location>
        <begin position="240"/>
        <end position="474"/>
    </location>
</feature>
<dbReference type="PANTHER" id="PTHR24223:SF176">
    <property type="entry name" value="ATP-BINDING CASSETTE SUB-FAMILY C MEMBER 2"/>
    <property type="match status" value="1"/>
</dbReference>
<dbReference type="InterPro" id="IPR027417">
    <property type="entry name" value="P-loop_NTPase"/>
</dbReference>
<reference evidence="14" key="1">
    <citation type="submission" date="2013-03" db="EMBL/GenBank/DDBJ databases">
        <authorList>
            <person name="Jeffery W."/>
            <person name="Warren W."/>
            <person name="Wilson R.K."/>
        </authorList>
    </citation>
    <scope>NUCLEOTIDE SEQUENCE</scope>
    <source>
        <strain evidence="14">female</strain>
    </source>
</reference>
<reference evidence="14" key="2">
    <citation type="journal article" date="2014" name="Nat. Commun.">
        <title>The cavefish genome reveals candidate genes for eye loss.</title>
        <authorList>
            <person name="McGaugh S.E."/>
            <person name="Gross J.B."/>
            <person name="Aken B."/>
            <person name="Blin M."/>
            <person name="Borowsky R."/>
            <person name="Chalopin D."/>
            <person name="Hinaux H."/>
            <person name="Jeffery W.R."/>
            <person name="Keene A."/>
            <person name="Ma L."/>
            <person name="Minx P."/>
            <person name="Murphy D."/>
            <person name="O'Quin K.E."/>
            <person name="Retaux S."/>
            <person name="Rohner N."/>
            <person name="Searle S.M."/>
            <person name="Stahl B.A."/>
            <person name="Tabin C."/>
            <person name="Volff J.N."/>
            <person name="Yoshizawa M."/>
            <person name="Warren W.C."/>
        </authorList>
    </citation>
    <scope>NUCLEOTIDE SEQUENCE [LARGE SCALE GENOMIC DNA]</scope>
    <source>
        <strain evidence="14">female</strain>
    </source>
</reference>
<keyword evidence="4 10" id="KW-0812">Transmembrane</keyword>
<reference evidence="13" key="4">
    <citation type="submission" date="2025-09" db="UniProtKB">
        <authorList>
            <consortium name="Ensembl"/>
        </authorList>
    </citation>
    <scope>IDENTIFICATION</scope>
</reference>